<evidence type="ECO:0000256" key="1">
    <source>
        <dbReference type="ARBA" id="ARBA00009437"/>
    </source>
</evidence>
<protein>
    <submittedName>
        <fullName evidence="6">LysR family transcriptional regulator</fullName>
    </submittedName>
</protein>
<dbReference type="GO" id="GO:0003677">
    <property type="term" value="F:DNA binding"/>
    <property type="evidence" value="ECO:0007669"/>
    <property type="project" value="UniProtKB-KW"/>
</dbReference>
<comment type="caution">
    <text evidence="6">The sequence shown here is derived from an EMBL/GenBank/DDBJ whole genome shotgun (WGS) entry which is preliminary data.</text>
</comment>
<feature type="domain" description="HTH lysR-type" evidence="5">
    <location>
        <begin position="1"/>
        <end position="58"/>
    </location>
</feature>
<dbReference type="Gene3D" id="3.40.190.290">
    <property type="match status" value="1"/>
</dbReference>
<dbReference type="GO" id="GO:0003700">
    <property type="term" value="F:DNA-binding transcription factor activity"/>
    <property type="evidence" value="ECO:0007669"/>
    <property type="project" value="InterPro"/>
</dbReference>
<dbReference type="Gene3D" id="1.10.10.10">
    <property type="entry name" value="Winged helix-like DNA-binding domain superfamily/Winged helix DNA-binding domain"/>
    <property type="match status" value="1"/>
</dbReference>
<dbReference type="PROSITE" id="PS50931">
    <property type="entry name" value="HTH_LYSR"/>
    <property type="match status" value="1"/>
</dbReference>
<dbReference type="CDD" id="cd05466">
    <property type="entry name" value="PBP2_LTTR_substrate"/>
    <property type="match status" value="1"/>
</dbReference>
<evidence type="ECO:0000256" key="4">
    <source>
        <dbReference type="ARBA" id="ARBA00023163"/>
    </source>
</evidence>
<evidence type="ECO:0000259" key="5">
    <source>
        <dbReference type="PROSITE" id="PS50931"/>
    </source>
</evidence>
<organism evidence="6 7">
    <name type="scientific">Corynebacterium kalidii</name>
    <dbReference type="NCBI Taxonomy" id="2931982"/>
    <lineage>
        <taxon>Bacteria</taxon>
        <taxon>Bacillati</taxon>
        <taxon>Actinomycetota</taxon>
        <taxon>Actinomycetes</taxon>
        <taxon>Mycobacteriales</taxon>
        <taxon>Corynebacteriaceae</taxon>
        <taxon>Corynebacterium</taxon>
    </lineage>
</organism>
<evidence type="ECO:0000256" key="3">
    <source>
        <dbReference type="ARBA" id="ARBA00023125"/>
    </source>
</evidence>
<dbReference type="InterPro" id="IPR036388">
    <property type="entry name" value="WH-like_DNA-bd_sf"/>
</dbReference>
<gene>
    <name evidence="6" type="ORF">MUN33_03905</name>
</gene>
<reference evidence="6" key="1">
    <citation type="submission" date="2022-04" db="EMBL/GenBank/DDBJ databases">
        <title>Corynebacterium kalidii LD5P10.</title>
        <authorList>
            <person name="Sun J.Q."/>
        </authorList>
    </citation>
    <scope>NUCLEOTIDE SEQUENCE</scope>
    <source>
        <strain evidence="6">LD5P10</strain>
    </source>
</reference>
<dbReference type="EMBL" id="JALIEA010000011">
    <property type="protein sequence ID" value="MCJ7857861.1"/>
    <property type="molecule type" value="Genomic_DNA"/>
</dbReference>
<dbReference type="InterPro" id="IPR005119">
    <property type="entry name" value="LysR_subst-bd"/>
</dbReference>
<dbReference type="Pfam" id="PF00126">
    <property type="entry name" value="HTH_1"/>
    <property type="match status" value="1"/>
</dbReference>
<evidence type="ECO:0000313" key="7">
    <source>
        <dbReference type="Proteomes" id="UP001139207"/>
    </source>
</evidence>
<dbReference type="PANTHER" id="PTHR30419:SF31">
    <property type="entry name" value="BLR3139 PROTEIN"/>
    <property type="match status" value="1"/>
</dbReference>
<keyword evidence="3" id="KW-0238">DNA-binding</keyword>
<dbReference type="Proteomes" id="UP001139207">
    <property type="component" value="Unassembled WGS sequence"/>
</dbReference>
<dbReference type="AlphaFoldDB" id="A0A9X2AY98"/>
<dbReference type="SUPFAM" id="SSF53850">
    <property type="entry name" value="Periplasmic binding protein-like II"/>
    <property type="match status" value="1"/>
</dbReference>
<dbReference type="FunFam" id="1.10.10.10:FF:000001">
    <property type="entry name" value="LysR family transcriptional regulator"/>
    <property type="match status" value="1"/>
</dbReference>
<dbReference type="GO" id="GO:0005829">
    <property type="term" value="C:cytosol"/>
    <property type="evidence" value="ECO:0007669"/>
    <property type="project" value="TreeGrafter"/>
</dbReference>
<dbReference type="RefSeq" id="WP_244803601.1">
    <property type="nucleotide sequence ID" value="NZ_JALIEA010000011.1"/>
</dbReference>
<dbReference type="InterPro" id="IPR050950">
    <property type="entry name" value="HTH-type_LysR_regulators"/>
</dbReference>
<proteinExistence type="inferred from homology"/>
<accession>A0A9X2AY98</accession>
<keyword evidence="7" id="KW-1185">Reference proteome</keyword>
<dbReference type="SUPFAM" id="SSF46785">
    <property type="entry name" value="Winged helix' DNA-binding domain"/>
    <property type="match status" value="1"/>
</dbReference>
<dbReference type="Pfam" id="PF03466">
    <property type="entry name" value="LysR_substrate"/>
    <property type="match status" value="1"/>
</dbReference>
<evidence type="ECO:0000313" key="6">
    <source>
        <dbReference type="EMBL" id="MCJ7857861.1"/>
    </source>
</evidence>
<dbReference type="PANTHER" id="PTHR30419">
    <property type="entry name" value="HTH-TYPE TRANSCRIPTIONAL REGULATOR YBHD"/>
    <property type="match status" value="1"/>
</dbReference>
<evidence type="ECO:0000256" key="2">
    <source>
        <dbReference type="ARBA" id="ARBA00023015"/>
    </source>
</evidence>
<keyword evidence="2" id="KW-0805">Transcription regulation</keyword>
<name>A0A9X2AY98_9CORY</name>
<dbReference type="InterPro" id="IPR036390">
    <property type="entry name" value="WH_DNA-bd_sf"/>
</dbReference>
<keyword evidence="4" id="KW-0804">Transcription</keyword>
<comment type="similarity">
    <text evidence="1">Belongs to the LysR transcriptional regulatory family.</text>
</comment>
<sequence>MLLSQLAYFEALAREEHFGRAAESCYVSTSTLSEAIRKLEAEVGFPLVNRGKSTYRGLTAEGRLVLDYAQRINADQRSLEQDLAHRRGNLDATLRFGAIPSAADRAAEVLGRLVDANPSVHVELVANLTSEDIVSRVLDHELDAGVIHPAAAGGHTRAGRQGAVRLTALGSVSFSVVGRRETMDRFDGHVTGADLEQLPVALLGRDMLARTGFDRAMAEAGASVIPAVETTSISALRALAATGHWVSVVPSSGVESGDLVSLPLSTPTVEMDVALVRLDTRPRSMLIGALDEAAGA</sequence>
<dbReference type="InterPro" id="IPR000847">
    <property type="entry name" value="LysR_HTH_N"/>
</dbReference>